<evidence type="ECO:0000313" key="3">
    <source>
        <dbReference type="Proteomes" id="UP000564573"/>
    </source>
</evidence>
<comment type="caution">
    <text evidence="2">The sequence shown here is derived from an EMBL/GenBank/DDBJ whole genome shotgun (WGS) entry which is preliminary data.</text>
</comment>
<dbReference type="Gene3D" id="3.40.50.300">
    <property type="entry name" value="P-loop containing nucleotide triphosphate hydrolases"/>
    <property type="match status" value="1"/>
</dbReference>
<evidence type="ECO:0000313" key="2">
    <source>
        <dbReference type="EMBL" id="MBB3664471.1"/>
    </source>
</evidence>
<accession>A0A839XNZ9</accession>
<reference evidence="2 3" key="1">
    <citation type="submission" date="2020-08" db="EMBL/GenBank/DDBJ databases">
        <title>Sequencing the genomes of 1000 actinobacteria strains.</title>
        <authorList>
            <person name="Klenk H.-P."/>
        </authorList>
    </citation>
    <scope>NUCLEOTIDE SEQUENCE [LARGE SCALE GENOMIC DNA]</scope>
    <source>
        <strain evidence="2 3">DSM 45267</strain>
    </source>
</reference>
<gene>
    <name evidence="2" type="ORF">FB384_003375</name>
</gene>
<sequence>MAESGVEALEDLLQEMERRGKVLGEQPGRPPKVSRKLADKRSLSLHPLVCAIDECHELFQYPTFGKRAAELAVRLIKRGRKDGIVLLLAT</sequence>
<feature type="region of interest" description="Disordered" evidence="1">
    <location>
        <begin position="19"/>
        <end position="39"/>
    </location>
</feature>
<dbReference type="EMBL" id="JACIBS010000001">
    <property type="protein sequence ID" value="MBB3664471.1"/>
    <property type="molecule type" value="Genomic_DNA"/>
</dbReference>
<evidence type="ECO:0000256" key="1">
    <source>
        <dbReference type="SAM" id="MobiDB-lite"/>
    </source>
</evidence>
<dbReference type="RefSeq" id="WP_228726048.1">
    <property type="nucleotide sequence ID" value="NZ_JACIBS010000001.1"/>
</dbReference>
<dbReference type="InterPro" id="IPR027417">
    <property type="entry name" value="P-loop_NTPase"/>
</dbReference>
<dbReference type="AlphaFoldDB" id="A0A839XNZ9"/>
<proteinExistence type="predicted"/>
<name>A0A839XNZ9_9PSEU</name>
<organism evidence="2 3">
    <name type="scientific">Prauserella sediminis</name>
    <dbReference type="NCBI Taxonomy" id="577680"/>
    <lineage>
        <taxon>Bacteria</taxon>
        <taxon>Bacillati</taxon>
        <taxon>Actinomycetota</taxon>
        <taxon>Actinomycetes</taxon>
        <taxon>Pseudonocardiales</taxon>
        <taxon>Pseudonocardiaceae</taxon>
        <taxon>Prauserella</taxon>
        <taxon>Prauserella salsuginis group</taxon>
    </lineage>
</organism>
<dbReference type="Proteomes" id="UP000564573">
    <property type="component" value="Unassembled WGS sequence"/>
</dbReference>
<protein>
    <submittedName>
        <fullName evidence="2">DNA segregation ATPase FtsK/SpoIIIE-like protein</fullName>
    </submittedName>
</protein>
<keyword evidence="3" id="KW-1185">Reference proteome</keyword>